<keyword evidence="3" id="KW-0804">Transcription</keyword>
<dbReference type="SUPFAM" id="SSF46689">
    <property type="entry name" value="Homeodomain-like"/>
    <property type="match status" value="2"/>
</dbReference>
<gene>
    <name evidence="5" type="ORF">H9741_00870</name>
</gene>
<feature type="domain" description="HTH araC/xylS-type" evidence="4">
    <location>
        <begin position="301"/>
        <end position="399"/>
    </location>
</feature>
<accession>A0A9D1V6N3</accession>
<dbReference type="AlphaFoldDB" id="A0A9D1V6N3"/>
<keyword evidence="2" id="KW-0238">DNA-binding</keyword>
<dbReference type="Proteomes" id="UP000824204">
    <property type="component" value="Unassembled WGS sequence"/>
</dbReference>
<dbReference type="GO" id="GO:0003700">
    <property type="term" value="F:DNA-binding transcription factor activity"/>
    <property type="evidence" value="ECO:0007669"/>
    <property type="project" value="InterPro"/>
</dbReference>
<evidence type="ECO:0000313" key="6">
    <source>
        <dbReference type="Proteomes" id="UP000824204"/>
    </source>
</evidence>
<name>A0A9D1V6N3_9FIRM</name>
<dbReference type="PANTHER" id="PTHR43280:SF2">
    <property type="entry name" value="HTH-TYPE TRANSCRIPTIONAL REGULATOR EXSA"/>
    <property type="match status" value="1"/>
</dbReference>
<protein>
    <submittedName>
        <fullName evidence="5">Helix-turn-helix domain-containing protein</fullName>
    </submittedName>
</protein>
<dbReference type="InterPro" id="IPR009057">
    <property type="entry name" value="Homeodomain-like_sf"/>
</dbReference>
<dbReference type="GO" id="GO:0043565">
    <property type="term" value="F:sequence-specific DNA binding"/>
    <property type="evidence" value="ECO:0007669"/>
    <property type="project" value="InterPro"/>
</dbReference>
<organism evidence="5 6">
    <name type="scientific">Candidatus Borkfalkia faecipullorum</name>
    <dbReference type="NCBI Taxonomy" id="2838510"/>
    <lineage>
        <taxon>Bacteria</taxon>
        <taxon>Bacillati</taxon>
        <taxon>Bacillota</taxon>
        <taxon>Clostridia</taxon>
        <taxon>Christensenellales</taxon>
        <taxon>Christensenellaceae</taxon>
        <taxon>Candidatus Borkfalkia</taxon>
    </lineage>
</organism>
<dbReference type="Pfam" id="PF12833">
    <property type="entry name" value="HTH_18"/>
    <property type="match status" value="1"/>
</dbReference>
<sequence>MKNTDYQYLCNVIGNLTGVPIRIYREGELVYYHSVVDLPADPLTAFTGEILSITSHIGYFITPHFHYYGVVNGDGRKIVIGPSIQTRNSDQALKELAFRCDVSADETNDFIAGMKNIIPMPLDSILQILCTMNYIMNGEKLGLSDIRIYDSEQQELKEQLESQRANADYDTPPERYYEQFNVHNTLALEQTIMNFVRRGDTAALKEWISDIPAVRAGVLASDQLRQSKNTFIVTATLVSRAAIRGGMDVSDALSLSDAYIQKCELLGDLERITNLQYHMLFDYTEQVEKLRLGKTPSKLVLDVTNYIHHHLSEPVSIEEIAKALFLSRSRLSVKFKQEAGENLVDFILQEKTREAKRLLRYTDKSAAAISAYLGFSSQSHFSRVFKKYADCLPNEYRKRHNR</sequence>
<comment type="caution">
    <text evidence="5">The sequence shown here is derived from an EMBL/GenBank/DDBJ whole genome shotgun (WGS) entry which is preliminary data.</text>
</comment>
<reference evidence="5" key="2">
    <citation type="submission" date="2021-04" db="EMBL/GenBank/DDBJ databases">
        <authorList>
            <person name="Gilroy R."/>
        </authorList>
    </citation>
    <scope>NUCLEOTIDE SEQUENCE</scope>
    <source>
        <strain evidence="5">811</strain>
    </source>
</reference>
<evidence type="ECO:0000259" key="4">
    <source>
        <dbReference type="PROSITE" id="PS01124"/>
    </source>
</evidence>
<dbReference type="PANTHER" id="PTHR43280">
    <property type="entry name" value="ARAC-FAMILY TRANSCRIPTIONAL REGULATOR"/>
    <property type="match status" value="1"/>
</dbReference>
<dbReference type="PROSITE" id="PS01124">
    <property type="entry name" value="HTH_ARAC_FAMILY_2"/>
    <property type="match status" value="1"/>
</dbReference>
<dbReference type="InterPro" id="IPR018060">
    <property type="entry name" value="HTH_AraC"/>
</dbReference>
<dbReference type="Gene3D" id="1.10.10.60">
    <property type="entry name" value="Homeodomain-like"/>
    <property type="match status" value="2"/>
</dbReference>
<dbReference type="SMART" id="SM00342">
    <property type="entry name" value="HTH_ARAC"/>
    <property type="match status" value="1"/>
</dbReference>
<evidence type="ECO:0000313" key="5">
    <source>
        <dbReference type="EMBL" id="HIX07009.1"/>
    </source>
</evidence>
<evidence type="ECO:0000256" key="2">
    <source>
        <dbReference type="ARBA" id="ARBA00023125"/>
    </source>
</evidence>
<keyword evidence="1" id="KW-0805">Transcription regulation</keyword>
<evidence type="ECO:0000256" key="3">
    <source>
        <dbReference type="ARBA" id="ARBA00023163"/>
    </source>
</evidence>
<evidence type="ECO:0000256" key="1">
    <source>
        <dbReference type="ARBA" id="ARBA00023015"/>
    </source>
</evidence>
<dbReference type="EMBL" id="DXFX01000009">
    <property type="protein sequence ID" value="HIX07009.1"/>
    <property type="molecule type" value="Genomic_DNA"/>
</dbReference>
<proteinExistence type="predicted"/>
<reference evidence="5" key="1">
    <citation type="journal article" date="2021" name="PeerJ">
        <title>Extensive microbial diversity within the chicken gut microbiome revealed by metagenomics and culture.</title>
        <authorList>
            <person name="Gilroy R."/>
            <person name="Ravi A."/>
            <person name="Getino M."/>
            <person name="Pursley I."/>
            <person name="Horton D.L."/>
            <person name="Alikhan N.F."/>
            <person name="Baker D."/>
            <person name="Gharbi K."/>
            <person name="Hall N."/>
            <person name="Watson M."/>
            <person name="Adriaenssens E.M."/>
            <person name="Foster-Nyarko E."/>
            <person name="Jarju S."/>
            <person name="Secka A."/>
            <person name="Antonio M."/>
            <person name="Oren A."/>
            <person name="Chaudhuri R.R."/>
            <person name="La Ragione R."/>
            <person name="Hildebrand F."/>
            <person name="Pallen M.J."/>
        </authorList>
    </citation>
    <scope>NUCLEOTIDE SEQUENCE</scope>
    <source>
        <strain evidence="5">811</strain>
    </source>
</reference>